<feature type="transmembrane region" description="Helical" evidence="8">
    <location>
        <begin position="202"/>
        <end position="227"/>
    </location>
</feature>
<evidence type="ECO:0000256" key="8">
    <source>
        <dbReference type="SAM" id="Phobius"/>
    </source>
</evidence>
<dbReference type="Gene3D" id="1.20.1070.10">
    <property type="entry name" value="Rhodopsin 7-helix transmembrane proteins"/>
    <property type="match status" value="1"/>
</dbReference>
<evidence type="ECO:0000256" key="1">
    <source>
        <dbReference type="ARBA" id="ARBA00004141"/>
    </source>
</evidence>
<dbReference type="InterPro" id="IPR000276">
    <property type="entry name" value="GPCR_Rhodpsn"/>
</dbReference>
<evidence type="ECO:0000256" key="5">
    <source>
        <dbReference type="ARBA" id="ARBA00023136"/>
    </source>
</evidence>
<keyword evidence="5 8" id="KW-0472">Membrane</keyword>
<keyword evidence="2 8" id="KW-0812">Transmembrane</keyword>
<dbReference type="GO" id="GO:0004930">
    <property type="term" value="F:G protein-coupled receptor activity"/>
    <property type="evidence" value="ECO:0007669"/>
    <property type="project" value="UniProtKB-KW"/>
</dbReference>
<feature type="transmembrane region" description="Helical" evidence="8">
    <location>
        <begin position="163"/>
        <end position="182"/>
    </location>
</feature>
<evidence type="ECO:0000256" key="3">
    <source>
        <dbReference type="ARBA" id="ARBA00022989"/>
    </source>
</evidence>
<organism evidence="11 14">
    <name type="scientific">Rotaria sordida</name>
    <dbReference type="NCBI Taxonomy" id="392033"/>
    <lineage>
        <taxon>Eukaryota</taxon>
        <taxon>Metazoa</taxon>
        <taxon>Spiralia</taxon>
        <taxon>Gnathifera</taxon>
        <taxon>Rotifera</taxon>
        <taxon>Eurotatoria</taxon>
        <taxon>Bdelloidea</taxon>
        <taxon>Philodinida</taxon>
        <taxon>Philodinidae</taxon>
        <taxon>Rotaria</taxon>
    </lineage>
</organism>
<feature type="transmembrane region" description="Helical" evidence="8">
    <location>
        <begin position="112"/>
        <end position="135"/>
    </location>
</feature>
<evidence type="ECO:0000313" key="13">
    <source>
        <dbReference type="EMBL" id="CAF4138568.1"/>
    </source>
</evidence>
<dbReference type="EMBL" id="CAJNOU010001221">
    <property type="protein sequence ID" value="CAF1171181.1"/>
    <property type="molecule type" value="Genomic_DNA"/>
</dbReference>
<dbReference type="EMBL" id="CAJNOO010001741">
    <property type="protein sequence ID" value="CAF1193453.1"/>
    <property type="molecule type" value="Genomic_DNA"/>
</dbReference>
<dbReference type="Pfam" id="PF00001">
    <property type="entry name" value="7tm_1"/>
    <property type="match status" value="1"/>
</dbReference>
<feature type="domain" description="G-protein coupled receptors family 1 profile" evidence="9">
    <location>
        <begin position="1"/>
        <end position="227"/>
    </location>
</feature>
<dbReference type="PANTHER" id="PTHR24243:SF233">
    <property type="entry name" value="THYROTROPIN-RELEASING HORMONE RECEPTOR"/>
    <property type="match status" value="1"/>
</dbReference>
<dbReference type="CDD" id="cd00637">
    <property type="entry name" value="7tm_classA_rhodopsin-like"/>
    <property type="match status" value="1"/>
</dbReference>
<keyword evidence="7" id="KW-0807">Transducer</keyword>
<dbReference type="OrthoDB" id="10022378at2759"/>
<sequence>MTLIVGIGPVLYTLNNPDPQIQSLLFCKLRGYIFQICLMLSRWFVAFACIDRFASTSDKITLRNFAKPKITYRIIIIIIIFWSIICSHRLIFYEIKGSFCGIINNMAAALYHSLYVIIGGGIFPAMIMIICAYFIRRNLAHKHQRRAQLSLGDYQRNRLDQQVLKILFVQVICYIIFTTPQLCNLVFNTISITIPNRSNEHLIIEIFIAFLAELMLYLFPVTSFYLYTLTSRRFRKELIDFFRLLLVSCGGNRILPIAGTSISRHRMENNGTTINASIELTNQ</sequence>
<dbReference type="PANTHER" id="PTHR24243">
    <property type="entry name" value="G-PROTEIN COUPLED RECEPTOR"/>
    <property type="match status" value="1"/>
</dbReference>
<evidence type="ECO:0000313" key="10">
    <source>
        <dbReference type="EMBL" id="CAF1171181.1"/>
    </source>
</evidence>
<comment type="caution">
    <text evidence="11">The sequence shown here is derived from an EMBL/GenBank/DDBJ whole genome shotgun (WGS) entry which is preliminary data.</text>
</comment>
<keyword evidence="3 8" id="KW-1133">Transmembrane helix</keyword>
<proteinExistence type="predicted"/>
<dbReference type="Proteomes" id="UP000663889">
    <property type="component" value="Unassembled WGS sequence"/>
</dbReference>
<dbReference type="PROSITE" id="PS50262">
    <property type="entry name" value="G_PROTEIN_RECEP_F1_2"/>
    <property type="match status" value="1"/>
</dbReference>
<keyword evidence="4" id="KW-0297">G-protein coupled receptor</keyword>
<dbReference type="Proteomes" id="UP000663823">
    <property type="component" value="Unassembled WGS sequence"/>
</dbReference>
<evidence type="ECO:0000313" key="14">
    <source>
        <dbReference type="Proteomes" id="UP000663882"/>
    </source>
</evidence>
<dbReference type="Proteomes" id="UP000663882">
    <property type="component" value="Unassembled WGS sequence"/>
</dbReference>
<dbReference type="SUPFAM" id="SSF81321">
    <property type="entry name" value="Family A G protein-coupled receptor-like"/>
    <property type="match status" value="1"/>
</dbReference>
<accession>A0A814VVS1</accession>
<dbReference type="EMBL" id="CAJOAX010014018">
    <property type="protein sequence ID" value="CAF4138568.1"/>
    <property type="molecule type" value="Genomic_DNA"/>
</dbReference>
<evidence type="ECO:0000256" key="4">
    <source>
        <dbReference type="ARBA" id="ARBA00023040"/>
    </source>
</evidence>
<dbReference type="GO" id="GO:0005886">
    <property type="term" value="C:plasma membrane"/>
    <property type="evidence" value="ECO:0007669"/>
    <property type="project" value="TreeGrafter"/>
</dbReference>
<feature type="transmembrane region" description="Helical" evidence="8">
    <location>
        <begin position="70"/>
        <end position="92"/>
    </location>
</feature>
<dbReference type="AlphaFoldDB" id="A0A814VVS1"/>
<evidence type="ECO:0000313" key="11">
    <source>
        <dbReference type="EMBL" id="CAF1193453.1"/>
    </source>
</evidence>
<evidence type="ECO:0000256" key="7">
    <source>
        <dbReference type="ARBA" id="ARBA00023224"/>
    </source>
</evidence>
<dbReference type="EMBL" id="CAJOBE010010462">
    <property type="protein sequence ID" value="CAF4108984.1"/>
    <property type="molecule type" value="Genomic_DNA"/>
</dbReference>
<gene>
    <name evidence="12" type="ORF">FNK824_LOCUS31759</name>
    <name evidence="13" type="ORF">OTI717_LOCUS35618</name>
    <name evidence="11" type="ORF">RFH988_LOCUS24189</name>
    <name evidence="10" type="ORF">SEV965_LOCUS19522</name>
</gene>
<evidence type="ECO:0000256" key="6">
    <source>
        <dbReference type="ARBA" id="ARBA00023170"/>
    </source>
</evidence>
<comment type="subcellular location">
    <subcellularLocation>
        <location evidence="1">Membrane</location>
        <topology evidence="1">Multi-pass membrane protein</topology>
    </subcellularLocation>
</comment>
<feature type="transmembrane region" description="Helical" evidence="8">
    <location>
        <begin position="32"/>
        <end position="50"/>
    </location>
</feature>
<reference evidence="11" key="1">
    <citation type="submission" date="2021-02" db="EMBL/GenBank/DDBJ databases">
        <authorList>
            <person name="Nowell W R."/>
        </authorList>
    </citation>
    <scope>NUCLEOTIDE SEQUENCE</scope>
</reference>
<name>A0A814VVS1_9BILA</name>
<protein>
    <recommendedName>
        <fullName evidence="9">G-protein coupled receptors family 1 profile domain-containing protein</fullName>
    </recommendedName>
</protein>
<dbReference type="InterPro" id="IPR017452">
    <property type="entry name" value="GPCR_Rhodpsn_7TM"/>
</dbReference>
<keyword evidence="6" id="KW-0675">Receptor</keyword>
<evidence type="ECO:0000313" key="12">
    <source>
        <dbReference type="EMBL" id="CAF4108984.1"/>
    </source>
</evidence>
<evidence type="ECO:0000256" key="2">
    <source>
        <dbReference type="ARBA" id="ARBA00022692"/>
    </source>
</evidence>
<dbReference type="Proteomes" id="UP000663874">
    <property type="component" value="Unassembled WGS sequence"/>
</dbReference>
<evidence type="ECO:0000259" key="9">
    <source>
        <dbReference type="PROSITE" id="PS50262"/>
    </source>
</evidence>